<protein>
    <submittedName>
        <fullName evidence="2">Uncharacterized protein</fullName>
    </submittedName>
</protein>
<feature type="compositionally biased region" description="Basic and acidic residues" evidence="1">
    <location>
        <begin position="439"/>
        <end position="457"/>
    </location>
</feature>
<feature type="compositionally biased region" description="Low complexity" evidence="1">
    <location>
        <begin position="117"/>
        <end position="127"/>
    </location>
</feature>
<dbReference type="Proteomes" id="UP000218811">
    <property type="component" value="Unassembled WGS sequence"/>
</dbReference>
<evidence type="ECO:0000313" key="3">
    <source>
        <dbReference type="Proteomes" id="UP000218811"/>
    </source>
</evidence>
<accession>A0A2H3JWR7</accession>
<feature type="compositionally biased region" description="Polar residues" evidence="1">
    <location>
        <begin position="496"/>
        <end position="514"/>
    </location>
</feature>
<dbReference type="AlphaFoldDB" id="A0A2H3JWR7"/>
<name>A0A2H3JWR7_WOLCO</name>
<feature type="region of interest" description="Disordered" evidence="1">
    <location>
        <begin position="555"/>
        <end position="603"/>
    </location>
</feature>
<evidence type="ECO:0000256" key="1">
    <source>
        <dbReference type="SAM" id="MobiDB-lite"/>
    </source>
</evidence>
<evidence type="ECO:0000313" key="2">
    <source>
        <dbReference type="EMBL" id="PCH42298.1"/>
    </source>
</evidence>
<feature type="region of interest" description="Disordered" evidence="1">
    <location>
        <begin position="402"/>
        <end position="514"/>
    </location>
</feature>
<feature type="compositionally biased region" description="Low complexity" evidence="1">
    <location>
        <begin position="173"/>
        <end position="187"/>
    </location>
</feature>
<sequence>MPAHSRPSHQPPKNGIAEQENDPPRGQPPNPRKRKRGHRYDNPDLPARSENCPHRPSDASSSSHTGTGAGADADTASPPSVALSVRDDNVQPAPEATAEPGRPHSPPPHSQGPRPRSAAATSSATHADVAPPPQAQEARPADAPPANAGDLPQNVPADVPFAPPREDRPPPVRGAARAQRAQNAPPQMVVHVSAAPAADGPFLMIHILLGPGTQQRLYHTWYRSREDAVARARRSSAEYARLRIRGGAQARSDSAAPSGARLRAGEGTRSGTDGSAADQDASSTSDLISGSGAHLTAESGTTHARATGENAAAAATNTESTGDPQPQPPPQPSTQNQRPRRAAGADRNITFRRIVYQEGIFGSMQLISGAAIAITGAIVIHVACAHPLPPRRMANALSYQTHAMGASHRRHAPRPAAPAAREGDQQDVTAADANPAASVDRDTPAQSRDDVQDRQTPDVDDTTAPVRPNTSSPPVREEDEPQQATTEQQEVACDSAETSAGAQETEIDSQASIPNSNEVQTVIMDALAQATQGPSVDAVATQDIAVVPGPLSAEVRAAPASTSSHSANSQAQRLVSPPSMLNPAWTPENSSRASGHVRPDREV</sequence>
<proteinExistence type="predicted"/>
<keyword evidence="3" id="KW-1185">Reference proteome</keyword>
<feature type="compositionally biased region" description="Low complexity" evidence="1">
    <location>
        <begin position="302"/>
        <end position="324"/>
    </location>
</feature>
<organism evidence="2 3">
    <name type="scientific">Wolfiporia cocos (strain MD-104)</name>
    <name type="common">Brown rot fungus</name>
    <dbReference type="NCBI Taxonomy" id="742152"/>
    <lineage>
        <taxon>Eukaryota</taxon>
        <taxon>Fungi</taxon>
        <taxon>Dikarya</taxon>
        <taxon>Basidiomycota</taxon>
        <taxon>Agaricomycotina</taxon>
        <taxon>Agaricomycetes</taxon>
        <taxon>Polyporales</taxon>
        <taxon>Phaeolaceae</taxon>
        <taxon>Wolfiporia</taxon>
    </lineage>
</organism>
<feature type="compositionally biased region" description="Low complexity" evidence="1">
    <location>
        <begin position="270"/>
        <end position="286"/>
    </location>
</feature>
<feature type="region of interest" description="Disordered" evidence="1">
    <location>
        <begin position="1"/>
        <end position="187"/>
    </location>
</feature>
<dbReference type="EMBL" id="KB468124">
    <property type="protein sequence ID" value="PCH42298.1"/>
    <property type="molecule type" value="Genomic_DNA"/>
</dbReference>
<feature type="compositionally biased region" description="Polar residues" evidence="1">
    <location>
        <begin position="560"/>
        <end position="573"/>
    </location>
</feature>
<reference evidence="2 3" key="1">
    <citation type="journal article" date="2012" name="Science">
        <title>The Paleozoic origin of enzymatic lignin decomposition reconstructed from 31 fungal genomes.</title>
        <authorList>
            <person name="Floudas D."/>
            <person name="Binder M."/>
            <person name="Riley R."/>
            <person name="Barry K."/>
            <person name="Blanchette R.A."/>
            <person name="Henrissat B."/>
            <person name="Martinez A.T."/>
            <person name="Otillar R."/>
            <person name="Spatafora J.W."/>
            <person name="Yadav J.S."/>
            <person name="Aerts A."/>
            <person name="Benoit I."/>
            <person name="Boyd A."/>
            <person name="Carlson A."/>
            <person name="Copeland A."/>
            <person name="Coutinho P.M."/>
            <person name="de Vries R.P."/>
            <person name="Ferreira P."/>
            <person name="Findley K."/>
            <person name="Foster B."/>
            <person name="Gaskell J."/>
            <person name="Glotzer D."/>
            <person name="Gorecki P."/>
            <person name="Heitman J."/>
            <person name="Hesse C."/>
            <person name="Hori C."/>
            <person name="Igarashi K."/>
            <person name="Jurgens J.A."/>
            <person name="Kallen N."/>
            <person name="Kersten P."/>
            <person name="Kohler A."/>
            <person name="Kuees U."/>
            <person name="Kumar T.K.A."/>
            <person name="Kuo A."/>
            <person name="LaButti K."/>
            <person name="Larrondo L.F."/>
            <person name="Lindquist E."/>
            <person name="Ling A."/>
            <person name="Lombard V."/>
            <person name="Lucas S."/>
            <person name="Lundell T."/>
            <person name="Martin R."/>
            <person name="McLaughlin D.J."/>
            <person name="Morgenstern I."/>
            <person name="Morin E."/>
            <person name="Murat C."/>
            <person name="Nagy L.G."/>
            <person name="Nolan M."/>
            <person name="Ohm R.A."/>
            <person name="Patyshakuliyeva A."/>
            <person name="Rokas A."/>
            <person name="Ruiz-Duenas F.J."/>
            <person name="Sabat G."/>
            <person name="Salamov A."/>
            <person name="Samejima M."/>
            <person name="Schmutz J."/>
            <person name="Slot J.C."/>
            <person name="St John F."/>
            <person name="Stenlid J."/>
            <person name="Sun H."/>
            <person name="Sun S."/>
            <person name="Syed K."/>
            <person name="Tsang A."/>
            <person name="Wiebenga A."/>
            <person name="Young D."/>
            <person name="Pisabarro A."/>
            <person name="Eastwood D.C."/>
            <person name="Martin F."/>
            <person name="Cullen D."/>
            <person name="Grigoriev I.V."/>
            <person name="Hibbett D.S."/>
        </authorList>
    </citation>
    <scope>NUCLEOTIDE SEQUENCE [LARGE SCALE GENOMIC DNA]</scope>
    <source>
        <strain evidence="2 3">MD-104</strain>
    </source>
</reference>
<feature type="region of interest" description="Disordered" evidence="1">
    <location>
        <begin position="245"/>
        <end position="346"/>
    </location>
</feature>
<gene>
    <name evidence="2" type="ORF">WOLCODRAFT_17619</name>
</gene>
<feature type="compositionally biased region" description="Low complexity" evidence="1">
    <location>
        <begin position="58"/>
        <end position="80"/>
    </location>
</feature>